<dbReference type="InterPro" id="IPR051091">
    <property type="entry name" value="O-Glucosyltr/Glycosyltrsf_90"/>
</dbReference>
<reference evidence="4" key="5">
    <citation type="submission" date="2018-04" db="UniProtKB">
        <authorList>
            <consortium name="EnsemblFungi"/>
        </authorList>
    </citation>
    <scope>IDENTIFICATION</scope>
    <source>
        <strain evidence="4">R3-111a-1</strain>
    </source>
</reference>
<evidence type="ECO:0000259" key="2">
    <source>
        <dbReference type="SMART" id="SM00672"/>
    </source>
</evidence>
<dbReference type="EnsemblFungi" id="EJT78778">
    <property type="protein sequence ID" value="EJT78778"/>
    <property type="gene ID" value="GGTG_03876"/>
</dbReference>
<dbReference type="Proteomes" id="UP000006039">
    <property type="component" value="Unassembled WGS sequence"/>
</dbReference>
<keyword evidence="5" id="KW-1185">Reference proteome</keyword>
<feature type="compositionally biased region" description="Low complexity" evidence="1">
    <location>
        <begin position="70"/>
        <end position="84"/>
    </location>
</feature>
<sequence>MAGKLRARRVQIISIAALSTLGIYTLVRLSTAPPSIPHVYLSPSKHDAHIPGTSPARPGQAQVPIPLPIPDAALSPTDTTAATSSPPPILKPSKEPSPAPPGTQHPISYLISAAEEEMGKMVARQSKTLEQAVAEYRRRYGMPPPPRFDEWYAFARERGVRLPDEFDGVADLLTPFWGLTPATVRSRASEAMGFAGNALLGVQVRRGAVAHMSGGSDWHRKAVSGMLASFVRHLPDMDLAFNVHDEPRVVVPHDDLARLVARARAGPMAAVAVVAKPKNRFSTDPAEKSSSSSSSSDSNSDTRPRPKGLAPEGGFDHVGTTRFNMYAHQSTWLHSRSSCGPDTPARALDDSERADDLSGSLAGELGFVRNATALSDICLSPSLATSFGFFERPNAFSVVQELFPIFSSSKISSYSDIVYPSPWYWYEKVAYDDGQDPGWQDKKAKLYWRGSTTGGYSRNGGWRMHHRQRMVDRINGDGDASQAKILVRGQGKGKGGGGGGSSWEAKQVARKRFSSLFDVSFSHVGQCDPADCEAQERHFSVKGRTRPETAWRYRHLLDVDGNGFSGRFYAFLRSRSLVYKLSVFREWHADWVRPWVHYVPMSLRGDEWLELVRFFSGGDGGGGEEDAEDGDVLGEKLALQGRDWANKALRNEDLEVWFFRLLLEYGRVVDDERESIGFSL</sequence>
<dbReference type="VEuPathDB" id="FungiDB:GGTG_03876"/>
<feature type="region of interest" description="Disordered" evidence="1">
    <location>
        <begin position="46"/>
        <end position="106"/>
    </location>
</feature>
<gene>
    <name evidence="4" type="primary">20344334</name>
    <name evidence="3" type="ORF">GGTG_03876</name>
</gene>
<evidence type="ECO:0000313" key="3">
    <source>
        <dbReference type="EMBL" id="EJT78778.1"/>
    </source>
</evidence>
<reference evidence="3" key="3">
    <citation type="submission" date="2010-09" db="EMBL/GenBank/DDBJ databases">
        <title>Annotation of Gaeumannomyces graminis var. tritici R3-111a-1.</title>
        <authorList>
            <consortium name="The Broad Institute Genome Sequencing Platform"/>
            <person name="Ma L.-J."/>
            <person name="Dead R."/>
            <person name="Young S.K."/>
            <person name="Zeng Q."/>
            <person name="Gargeya S."/>
            <person name="Fitzgerald M."/>
            <person name="Haas B."/>
            <person name="Abouelleil A."/>
            <person name="Alvarado L."/>
            <person name="Arachchi H.M."/>
            <person name="Berlin A."/>
            <person name="Brown A."/>
            <person name="Chapman S.B."/>
            <person name="Chen Z."/>
            <person name="Dunbar C."/>
            <person name="Freedman E."/>
            <person name="Gearin G."/>
            <person name="Gellesch M."/>
            <person name="Goldberg J."/>
            <person name="Griggs A."/>
            <person name="Gujja S."/>
            <person name="Heiman D."/>
            <person name="Howarth C."/>
            <person name="Larson L."/>
            <person name="Lui A."/>
            <person name="MacDonald P.J.P."/>
            <person name="Mehta T."/>
            <person name="Montmayeur A."/>
            <person name="Murphy C."/>
            <person name="Neiman D."/>
            <person name="Pearson M."/>
            <person name="Priest M."/>
            <person name="Roberts A."/>
            <person name="Saif S."/>
            <person name="Shea T."/>
            <person name="Shenoy N."/>
            <person name="Sisk P."/>
            <person name="Stolte C."/>
            <person name="Sykes S."/>
            <person name="Yandava C."/>
            <person name="Wortman J."/>
            <person name="Nusbaum C."/>
            <person name="Birren B."/>
        </authorList>
    </citation>
    <scope>NUCLEOTIDE SEQUENCE</scope>
    <source>
        <strain evidence="3">R3-111a-1</strain>
    </source>
</reference>
<evidence type="ECO:0000313" key="5">
    <source>
        <dbReference type="Proteomes" id="UP000006039"/>
    </source>
</evidence>
<protein>
    <recommendedName>
        <fullName evidence="2">Glycosyl transferase CAP10 domain-containing protein</fullName>
    </recommendedName>
</protein>
<reference evidence="5" key="1">
    <citation type="submission" date="2010-07" db="EMBL/GenBank/DDBJ databases">
        <title>The genome sequence of Gaeumannomyces graminis var. tritici strain R3-111a-1.</title>
        <authorList>
            <consortium name="The Broad Institute Genome Sequencing Platform"/>
            <person name="Ma L.-J."/>
            <person name="Dead R."/>
            <person name="Young S."/>
            <person name="Zeng Q."/>
            <person name="Koehrsen M."/>
            <person name="Alvarado L."/>
            <person name="Berlin A."/>
            <person name="Chapman S.B."/>
            <person name="Chen Z."/>
            <person name="Freedman E."/>
            <person name="Gellesch M."/>
            <person name="Goldberg J."/>
            <person name="Griggs A."/>
            <person name="Gujja S."/>
            <person name="Heilman E.R."/>
            <person name="Heiman D."/>
            <person name="Hepburn T."/>
            <person name="Howarth C."/>
            <person name="Jen D."/>
            <person name="Larson L."/>
            <person name="Mehta T."/>
            <person name="Neiman D."/>
            <person name="Pearson M."/>
            <person name="Roberts A."/>
            <person name="Saif S."/>
            <person name="Shea T."/>
            <person name="Shenoy N."/>
            <person name="Sisk P."/>
            <person name="Stolte C."/>
            <person name="Sykes S."/>
            <person name="Walk T."/>
            <person name="White J."/>
            <person name="Yandava C."/>
            <person name="Haas B."/>
            <person name="Nusbaum C."/>
            <person name="Birren B."/>
        </authorList>
    </citation>
    <scope>NUCLEOTIDE SEQUENCE [LARGE SCALE GENOMIC DNA]</scope>
    <source>
        <strain evidence="5">R3-111a-1</strain>
    </source>
</reference>
<reference evidence="3" key="2">
    <citation type="submission" date="2010-07" db="EMBL/GenBank/DDBJ databases">
        <authorList>
            <consortium name="The Broad Institute Genome Sequencing Platform"/>
            <consortium name="Broad Institute Genome Sequencing Center for Infectious Disease"/>
            <person name="Ma L.-J."/>
            <person name="Dead R."/>
            <person name="Young S."/>
            <person name="Zeng Q."/>
            <person name="Koehrsen M."/>
            <person name="Alvarado L."/>
            <person name="Berlin A."/>
            <person name="Chapman S.B."/>
            <person name="Chen Z."/>
            <person name="Freedman E."/>
            <person name="Gellesch M."/>
            <person name="Goldberg J."/>
            <person name="Griggs A."/>
            <person name="Gujja S."/>
            <person name="Heilman E.R."/>
            <person name="Heiman D."/>
            <person name="Hepburn T."/>
            <person name="Howarth C."/>
            <person name="Jen D."/>
            <person name="Larson L."/>
            <person name="Mehta T."/>
            <person name="Neiman D."/>
            <person name="Pearson M."/>
            <person name="Roberts A."/>
            <person name="Saif S."/>
            <person name="Shea T."/>
            <person name="Shenoy N."/>
            <person name="Sisk P."/>
            <person name="Stolte C."/>
            <person name="Sykes S."/>
            <person name="Walk T."/>
            <person name="White J."/>
            <person name="Yandava C."/>
            <person name="Haas B."/>
            <person name="Nusbaum C."/>
            <person name="Birren B."/>
        </authorList>
    </citation>
    <scope>NUCLEOTIDE SEQUENCE</scope>
    <source>
        <strain evidence="3">R3-111a-1</strain>
    </source>
</reference>
<dbReference type="InterPro" id="IPR006598">
    <property type="entry name" value="CAP10"/>
</dbReference>
<feature type="compositionally biased region" description="Low complexity" evidence="1">
    <location>
        <begin position="289"/>
        <end position="301"/>
    </location>
</feature>
<dbReference type="EMBL" id="GL385396">
    <property type="protein sequence ID" value="EJT78778.1"/>
    <property type="molecule type" value="Genomic_DNA"/>
</dbReference>
<feature type="compositionally biased region" description="Pro residues" evidence="1">
    <location>
        <begin position="85"/>
        <end position="103"/>
    </location>
</feature>
<dbReference type="eggNOG" id="ENOG502QUUP">
    <property type="taxonomic scope" value="Eukaryota"/>
</dbReference>
<evidence type="ECO:0000313" key="4">
    <source>
        <dbReference type="EnsemblFungi" id="EJT78778"/>
    </source>
</evidence>
<dbReference type="PANTHER" id="PTHR12203">
    <property type="entry name" value="KDEL LYS-ASP-GLU-LEU CONTAINING - RELATED"/>
    <property type="match status" value="1"/>
</dbReference>
<accession>J3NRH2</accession>
<dbReference type="SMART" id="SM00672">
    <property type="entry name" value="CAP10"/>
    <property type="match status" value="1"/>
</dbReference>
<feature type="region of interest" description="Disordered" evidence="1">
    <location>
        <begin position="280"/>
        <end position="314"/>
    </location>
</feature>
<feature type="domain" description="Glycosyl transferase CAP10" evidence="2">
    <location>
        <begin position="373"/>
        <end position="672"/>
    </location>
</feature>
<dbReference type="HOGENOM" id="CLU_005027_4_1_1"/>
<evidence type="ECO:0000256" key="1">
    <source>
        <dbReference type="SAM" id="MobiDB-lite"/>
    </source>
</evidence>
<name>J3NRH2_GAET3</name>
<dbReference type="AlphaFoldDB" id="J3NRH2"/>
<organism evidence="3">
    <name type="scientific">Gaeumannomyces tritici (strain R3-111a-1)</name>
    <name type="common">Wheat and barley take-all root rot fungus</name>
    <name type="synonym">Gaeumannomyces graminis var. tritici</name>
    <dbReference type="NCBI Taxonomy" id="644352"/>
    <lineage>
        <taxon>Eukaryota</taxon>
        <taxon>Fungi</taxon>
        <taxon>Dikarya</taxon>
        <taxon>Ascomycota</taxon>
        <taxon>Pezizomycotina</taxon>
        <taxon>Sordariomycetes</taxon>
        <taxon>Sordariomycetidae</taxon>
        <taxon>Magnaporthales</taxon>
        <taxon>Magnaporthaceae</taxon>
        <taxon>Gaeumannomyces</taxon>
    </lineage>
</organism>
<dbReference type="OrthoDB" id="541052at2759"/>
<dbReference type="PANTHER" id="PTHR12203:SF104">
    <property type="entry name" value="PROTEIN CAP1, PUTATIVE (AFU_ORTHOLOGUE AFUA_1G05595)-RELATED"/>
    <property type="match status" value="1"/>
</dbReference>
<reference evidence="4" key="4">
    <citation type="journal article" date="2015" name="G3 (Bethesda)">
        <title>Genome sequences of three phytopathogenic species of the Magnaporthaceae family of fungi.</title>
        <authorList>
            <person name="Okagaki L.H."/>
            <person name="Nunes C.C."/>
            <person name="Sailsbery J."/>
            <person name="Clay B."/>
            <person name="Brown D."/>
            <person name="John T."/>
            <person name="Oh Y."/>
            <person name="Young N."/>
            <person name="Fitzgerald M."/>
            <person name="Haas B.J."/>
            <person name="Zeng Q."/>
            <person name="Young S."/>
            <person name="Adiconis X."/>
            <person name="Fan L."/>
            <person name="Levin J.Z."/>
            <person name="Mitchell T.K."/>
            <person name="Okubara P.A."/>
            <person name="Farman M.L."/>
            <person name="Kohn L.M."/>
            <person name="Birren B."/>
            <person name="Ma L.-J."/>
            <person name="Dean R.A."/>
        </authorList>
    </citation>
    <scope>NUCLEOTIDE SEQUENCE</scope>
    <source>
        <strain evidence="4">R3-111a-1</strain>
    </source>
</reference>
<proteinExistence type="predicted"/>
<dbReference type="RefSeq" id="XP_009219923.1">
    <property type="nucleotide sequence ID" value="XM_009221659.1"/>
</dbReference>
<dbReference type="GeneID" id="20344334"/>